<dbReference type="Gene3D" id="1.20.120.530">
    <property type="entry name" value="GntR ligand-binding domain-like"/>
    <property type="match status" value="1"/>
</dbReference>
<dbReference type="GO" id="GO:0003677">
    <property type="term" value="F:DNA binding"/>
    <property type="evidence" value="ECO:0007669"/>
    <property type="project" value="UniProtKB-KW"/>
</dbReference>
<name>A0A4R4ZR84_9ACTN</name>
<feature type="domain" description="HTH gntR-type" evidence="4">
    <location>
        <begin position="5"/>
        <end position="73"/>
    </location>
</feature>
<dbReference type="SUPFAM" id="SSF46785">
    <property type="entry name" value="Winged helix' DNA-binding domain"/>
    <property type="match status" value="1"/>
</dbReference>
<dbReference type="AlphaFoldDB" id="A0A4R4ZR84"/>
<evidence type="ECO:0000256" key="3">
    <source>
        <dbReference type="ARBA" id="ARBA00023163"/>
    </source>
</evidence>
<dbReference type="PANTHER" id="PTHR43537">
    <property type="entry name" value="TRANSCRIPTIONAL REGULATOR, GNTR FAMILY"/>
    <property type="match status" value="1"/>
</dbReference>
<evidence type="ECO:0000256" key="1">
    <source>
        <dbReference type="ARBA" id="ARBA00023015"/>
    </source>
</evidence>
<keyword evidence="6" id="KW-1185">Reference proteome</keyword>
<dbReference type="InterPro" id="IPR008920">
    <property type="entry name" value="TF_FadR/GntR_C"/>
</dbReference>
<dbReference type="SUPFAM" id="SSF48008">
    <property type="entry name" value="GntR ligand-binding domain-like"/>
    <property type="match status" value="1"/>
</dbReference>
<evidence type="ECO:0000259" key="4">
    <source>
        <dbReference type="PROSITE" id="PS50949"/>
    </source>
</evidence>
<dbReference type="CDD" id="cd07377">
    <property type="entry name" value="WHTH_GntR"/>
    <property type="match status" value="1"/>
</dbReference>
<dbReference type="GO" id="GO:0003700">
    <property type="term" value="F:DNA-binding transcription factor activity"/>
    <property type="evidence" value="ECO:0007669"/>
    <property type="project" value="InterPro"/>
</dbReference>
<dbReference type="InterPro" id="IPR036390">
    <property type="entry name" value="WH_DNA-bd_sf"/>
</dbReference>
<keyword evidence="1" id="KW-0805">Transcription regulation</keyword>
<dbReference type="InterPro" id="IPR036388">
    <property type="entry name" value="WH-like_DNA-bd_sf"/>
</dbReference>
<comment type="caution">
    <text evidence="5">The sequence shown here is derived from an EMBL/GenBank/DDBJ whole genome shotgun (WGS) entry which is preliminary data.</text>
</comment>
<gene>
    <name evidence="5" type="ORF">E1263_07145</name>
</gene>
<evidence type="ECO:0000313" key="5">
    <source>
        <dbReference type="EMBL" id="TDD61473.1"/>
    </source>
</evidence>
<proteinExistence type="predicted"/>
<dbReference type="RefSeq" id="WP_132166373.1">
    <property type="nucleotide sequence ID" value="NZ_SMKX01000014.1"/>
</dbReference>
<keyword evidence="3" id="KW-0804">Transcription</keyword>
<dbReference type="Pfam" id="PF00392">
    <property type="entry name" value="GntR"/>
    <property type="match status" value="1"/>
</dbReference>
<dbReference type="Gene3D" id="1.10.10.10">
    <property type="entry name" value="Winged helix-like DNA-binding domain superfamily/Winged helix DNA-binding domain"/>
    <property type="match status" value="1"/>
</dbReference>
<dbReference type="InterPro" id="IPR000524">
    <property type="entry name" value="Tscrpt_reg_HTH_GntR"/>
</dbReference>
<keyword evidence="2" id="KW-0238">DNA-binding</keyword>
<accession>A0A4R4ZR84</accession>
<dbReference type="EMBL" id="SMKX01000014">
    <property type="protein sequence ID" value="TDD61473.1"/>
    <property type="molecule type" value="Genomic_DNA"/>
</dbReference>
<organism evidence="5 6">
    <name type="scientific">Kribbella antibiotica</name>
    <dbReference type="NCBI Taxonomy" id="190195"/>
    <lineage>
        <taxon>Bacteria</taxon>
        <taxon>Bacillati</taxon>
        <taxon>Actinomycetota</taxon>
        <taxon>Actinomycetes</taxon>
        <taxon>Propionibacteriales</taxon>
        <taxon>Kribbellaceae</taxon>
        <taxon>Kribbella</taxon>
    </lineage>
</organism>
<dbReference type="SMART" id="SM00345">
    <property type="entry name" value="HTH_GNTR"/>
    <property type="match status" value="1"/>
</dbReference>
<evidence type="ECO:0000313" key="6">
    <source>
        <dbReference type="Proteomes" id="UP000295124"/>
    </source>
</evidence>
<evidence type="ECO:0000256" key="2">
    <source>
        <dbReference type="ARBA" id="ARBA00023125"/>
    </source>
</evidence>
<dbReference type="PROSITE" id="PS50949">
    <property type="entry name" value="HTH_GNTR"/>
    <property type="match status" value="1"/>
</dbReference>
<dbReference type="PRINTS" id="PR00035">
    <property type="entry name" value="HTHGNTR"/>
</dbReference>
<dbReference type="Proteomes" id="UP000295124">
    <property type="component" value="Unassembled WGS sequence"/>
</dbReference>
<dbReference type="InterPro" id="IPR011711">
    <property type="entry name" value="GntR_C"/>
</dbReference>
<sequence>MDRYRPGYERVAEQLLQYLAGQDLRPGDRLPTEQGLADILGASRTVTREAIKILTAMGRLSVRRGAGIFVAASVEVMSGDQLVHFQPTDLDQVVMLLDHRRLLEAETARRAALAATPIEVRAIRAGALGSIDAAGNANINEFAQADAEFHLAVAAAAHNDFLAASVVSLRRYAAQSDLLLFHHDAAGSFEVAGAQHLAIAEAIAAGDPELAADRMVEHITTTRQQFERRIHDRLTSPR</sequence>
<protein>
    <submittedName>
        <fullName evidence="5">FadR family transcriptional regulator</fullName>
    </submittedName>
</protein>
<dbReference type="SMART" id="SM00895">
    <property type="entry name" value="FCD"/>
    <property type="match status" value="1"/>
</dbReference>
<dbReference type="Pfam" id="PF07729">
    <property type="entry name" value="FCD"/>
    <property type="match status" value="1"/>
</dbReference>
<dbReference type="PANTHER" id="PTHR43537:SF5">
    <property type="entry name" value="UXU OPERON TRANSCRIPTIONAL REGULATOR"/>
    <property type="match status" value="1"/>
</dbReference>
<reference evidence="5 6" key="1">
    <citation type="submission" date="2019-03" db="EMBL/GenBank/DDBJ databases">
        <title>Draft genome sequences of novel Actinobacteria.</title>
        <authorList>
            <person name="Sahin N."/>
            <person name="Ay H."/>
            <person name="Saygin H."/>
        </authorList>
    </citation>
    <scope>NUCLEOTIDE SEQUENCE [LARGE SCALE GENOMIC DNA]</scope>
    <source>
        <strain evidence="5 6">JCM 13523</strain>
    </source>
</reference>
<dbReference type="OrthoDB" id="3575876at2"/>